<feature type="transmembrane region" description="Helical" evidence="1">
    <location>
        <begin position="108"/>
        <end position="131"/>
    </location>
</feature>
<feature type="transmembrane region" description="Helical" evidence="1">
    <location>
        <begin position="7"/>
        <end position="28"/>
    </location>
</feature>
<dbReference type="RefSeq" id="WP_056971009.1">
    <property type="nucleotide sequence ID" value="NZ_CP044496.1"/>
</dbReference>
<keyword evidence="1" id="KW-1133">Transmembrane helix</keyword>
<organism evidence="2 3">
    <name type="scientific">Lactobacillus acetotolerans</name>
    <dbReference type="NCBI Taxonomy" id="1600"/>
    <lineage>
        <taxon>Bacteria</taxon>
        <taxon>Bacillati</taxon>
        <taxon>Bacillota</taxon>
        <taxon>Bacilli</taxon>
        <taxon>Lactobacillales</taxon>
        <taxon>Lactobacillaceae</taxon>
        <taxon>Lactobacillus</taxon>
    </lineage>
</organism>
<evidence type="ECO:0000313" key="2">
    <source>
        <dbReference type="EMBL" id="QFG50603.1"/>
    </source>
</evidence>
<keyword evidence="1" id="KW-0472">Membrane</keyword>
<name>A0A5P5ZGR4_9LACO</name>
<feature type="transmembrane region" description="Helical" evidence="1">
    <location>
        <begin position="75"/>
        <end position="96"/>
    </location>
</feature>
<evidence type="ECO:0000313" key="3">
    <source>
        <dbReference type="Proteomes" id="UP000325393"/>
    </source>
</evidence>
<dbReference type="EMBL" id="CP044496">
    <property type="protein sequence ID" value="QFG50603.1"/>
    <property type="molecule type" value="Genomic_DNA"/>
</dbReference>
<dbReference type="Proteomes" id="UP000325393">
    <property type="component" value="Chromosome"/>
</dbReference>
<keyword evidence="1" id="KW-0812">Transmembrane</keyword>
<feature type="transmembrane region" description="Helical" evidence="1">
    <location>
        <begin position="34"/>
        <end position="63"/>
    </location>
</feature>
<evidence type="ECO:0000256" key="1">
    <source>
        <dbReference type="SAM" id="Phobius"/>
    </source>
</evidence>
<dbReference type="GeneID" id="78211465"/>
<sequence length="157" mass="18351">MTLSDSAYISTILPIYLIGMCFLSYIFFGRIRYLYMILWASLGTFLSMFLSSTGEIIFGILFAAYMLVRDKVSDLFWIFLFMEIYLFIINIEAFVSQIALKINHPNRIPILLITCFICNLIFAIIIAWLLLKKRKQIDEIRTFMAKKSKIGKNIIMK</sequence>
<dbReference type="AlphaFoldDB" id="A0A5P5ZGR4"/>
<protein>
    <submittedName>
        <fullName evidence="2">Uncharacterized protein</fullName>
    </submittedName>
</protein>
<accession>A0A5P5ZGR4</accession>
<gene>
    <name evidence="2" type="ORF">LA749_00560</name>
</gene>
<proteinExistence type="predicted"/>
<reference evidence="2 3" key="1">
    <citation type="submission" date="2019-09" db="EMBL/GenBank/DDBJ databases">
        <title>Genome sequencing of Lactobacillus acetotolerans.</title>
        <authorList>
            <person name="Kim K."/>
        </authorList>
    </citation>
    <scope>NUCLEOTIDE SEQUENCE [LARGE SCALE GENOMIC DNA]</scope>
    <source>
        <strain evidence="2 3">LA749</strain>
    </source>
</reference>